<reference evidence="2" key="1">
    <citation type="submission" date="2015-07" db="EMBL/GenBank/DDBJ databases">
        <title>Nocardia seriolae U-1 whole genome shotgun sequence.</title>
        <authorList>
            <person name="Imajoh M."/>
            <person name="Fukumoto Y."/>
            <person name="Sukeda M."/>
            <person name="Yamane J."/>
            <person name="Yamasaki K."/>
            <person name="Shimizu M."/>
            <person name="Ohnishi K."/>
            <person name="Oshima S."/>
        </authorList>
    </citation>
    <scope>NUCLEOTIDE SEQUENCE [LARGE SCALE GENOMIC DNA]</scope>
    <source>
        <strain evidence="2">U-1</strain>
    </source>
</reference>
<dbReference type="AlphaFoldDB" id="A0A0B8NAS6"/>
<dbReference type="Proteomes" id="UP000037179">
    <property type="component" value="Unassembled WGS sequence"/>
</dbReference>
<evidence type="ECO:0000313" key="2">
    <source>
        <dbReference type="Proteomes" id="UP000037179"/>
    </source>
</evidence>
<protein>
    <submittedName>
        <fullName evidence="1">Uncharacterized protein</fullName>
    </submittedName>
</protein>
<evidence type="ECO:0000313" key="1">
    <source>
        <dbReference type="EMBL" id="GAP27255.1"/>
    </source>
</evidence>
<accession>A0A0B8NAS6</accession>
<dbReference type="GeneID" id="93372633"/>
<gene>
    <name evidence="1" type="ORF">NSK11_contig00016-0014</name>
</gene>
<dbReference type="OrthoDB" id="4539099at2"/>
<dbReference type="EMBL" id="BBYQ01000016">
    <property type="protein sequence ID" value="GAP27255.1"/>
    <property type="molecule type" value="Genomic_DNA"/>
</dbReference>
<keyword evidence="2" id="KW-1185">Reference proteome</keyword>
<reference evidence="1 2" key="2">
    <citation type="journal article" date="2016" name="Genome Announc.">
        <title>Draft Genome Sequence of Erythromycin- and Oxytetracycline-Sensitive Nocardia seriolae Strain U-1 (NBRC 110359).</title>
        <authorList>
            <person name="Imajoh M."/>
            <person name="Sukeda M."/>
            <person name="Shimizu M."/>
            <person name="Yamane J."/>
            <person name="Ohnishi K."/>
            <person name="Oshima S."/>
        </authorList>
    </citation>
    <scope>NUCLEOTIDE SEQUENCE [LARGE SCALE GENOMIC DNA]</scope>
    <source>
        <strain evidence="1 2">U-1</strain>
    </source>
</reference>
<organism evidence="1 2">
    <name type="scientific">Nocardia seriolae</name>
    <dbReference type="NCBI Taxonomy" id="37332"/>
    <lineage>
        <taxon>Bacteria</taxon>
        <taxon>Bacillati</taxon>
        <taxon>Actinomycetota</taxon>
        <taxon>Actinomycetes</taxon>
        <taxon>Mycobacteriales</taxon>
        <taxon>Nocardiaceae</taxon>
        <taxon>Nocardia</taxon>
    </lineage>
</organism>
<dbReference type="RefSeq" id="WP_052086022.1">
    <property type="nucleotide sequence ID" value="NZ_AP017900.1"/>
</dbReference>
<name>A0A0B8NAS6_9NOCA</name>
<proteinExistence type="predicted"/>
<comment type="caution">
    <text evidence="1">The sequence shown here is derived from an EMBL/GenBank/DDBJ whole genome shotgun (WGS) entry which is preliminary data.</text>
</comment>
<sequence length="166" mass="18772">MIGELTVGGGAIGADECGRRWEAWGFGEVAAAFGEFEWDVVGWGMVWDYADAGDHPELHQTWMRDPSSGRYHLDVFREPHEGDRWICRRDCSITLPYAELIEVGAAGIPYVIPEAALLFKAEAVRPKDQGDFERTVPLLPRYRVARLTEWITRVHPPHIWLDVLGA</sequence>